<evidence type="ECO:0000313" key="3">
    <source>
        <dbReference type="Proteomes" id="UP001158576"/>
    </source>
</evidence>
<dbReference type="Proteomes" id="UP001158576">
    <property type="component" value="Chromosome PAR"/>
</dbReference>
<name>A0ABN7RML4_OIKDI</name>
<evidence type="ECO:0000313" key="2">
    <source>
        <dbReference type="EMBL" id="CAG5078463.1"/>
    </source>
</evidence>
<sequence length="154" mass="18164">MLNFIIFFISLPNALAFKETLNGRRVLMDTSWIFIEKADLEGKKIFYHQRECYKCLWSELKFDPSDENGTDLTAPMEAEMDMRWPVRFAMADESVVDMEYDDETKPDFKTGFISFKEGGWYVFEKDGKEKIRQWKEGRSPAVYLYPVYTLGMSL</sequence>
<evidence type="ECO:0000256" key="1">
    <source>
        <dbReference type="SAM" id="SignalP"/>
    </source>
</evidence>
<keyword evidence="1" id="KW-0732">Signal</keyword>
<feature type="chain" id="PRO_5045552098" evidence="1">
    <location>
        <begin position="17"/>
        <end position="154"/>
    </location>
</feature>
<reference evidence="2 3" key="1">
    <citation type="submission" date="2021-04" db="EMBL/GenBank/DDBJ databases">
        <authorList>
            <person name="Bliznina A."/>
        </authorList>
    </citation>
    <scope>NUCLEOTIDE SEQUENCE [LARGE SCALE GENOMIC DNA]</scope>
</reference>
<proteinExistence type="predicted"/>
<gene>
    <name evidence="2" type="ORF">OKIOD_LOCUS549</name>
</gene>
<keyword evidence="3" id="KW-1185">Reference proteome</keyword>
<organism evidence="2 3">
    <name type="scientific">Oikopleura dioica</name>
    <name type="common">Tunicate</name>
    <dbReference type="NCBI Taxonomy" id="34765"/>
    <lineage>
        <taxon>Eukaryota</taxon>
        <taxon>Metazoa</taxon>
        <taxon>Chordata</taxon>
        <taxon>Tunicata</taxon>
        <taxon>Appendicularia</taxon>
        <taxon>Copelata</taxon>
        <taxon>Oikopleuridae</taxon>
        <taxon>Oikopleura</taxon>
    </lineage>
</organism>
<dbReference type="EMBL" id="OU015568">
    <property type="protein sequence ID" value="CAG5078463.1"/>
    <property type="molecule type" value="Genomic_DNA"/>
</dbReference>
<protein>
    <submittedName>
        <fullName evidence="2">Oidioi.mRNA.OKI2018_I69.PAR.g8991.t1.cds</fullName>
    </submittedName>
</protein>
<feature type="signal peptide" evidence="1">
    <location>
        <begin position="1"/>
        <end position="16"/>
    </location>
</feature>
<accession>A0ABN7RML4</accession>